<name>A0A346PCB8_9EURY</name>
<keyword evidence="3" id="KW-1185">Reference proteome</keyword>
<sequence length="63" mass="6976">MWHGKQRLLHLLPELSWVASLEAEGVTRRRAGPIGGTSQFVLASDGWVRTTNGTDDEQQKGDD</sequence>
<proteinExistence type="predicted"/>
<reference evidence="1" key="3">
    <citation type="journal article" date="2019" name="Int. J. Syst. Evol. Microbiol.">
        <title>Natronolimnobius sulfurireducens sp. nov. and Halalkaliarchaeum desulfuricum gen. nov., sp. nov., the first sulfur-respiring alkaliphilic haloarchaea from hypersaline alkaline lakes.</title>
        <authorList>
            <person name="Sorokin D.Y."/>
            <person name="Yakimov M."/>
            <person name="Messina E."/>
            <person name="Merkel A.Y."/>
            <person name="Bale N.J."/>
            <person name="Sinninghe Damste J.S."/>
        </authorList>
    </citation>
    <scope>NUCLEOTIDE SEQUENCE</scope>
    <source>
        <strain evidence="2">AArc-Mg</strain>
        <strain evidence="1">AArc1</strain>
    </source>
</reference>
<dbReference type="Proteomes" id="UP000258613">
    <property type="component" value="Chromosome"/>
</dbReference>
<reference evidence="3" key="2">
    <citation type="submission" date="2018-02" db="EMBL/GenBank/DDBJ databases">
        <title>Phenotypic and genomic properties of facultatively anaerobic sulfur-reducing natronoarchaea from hypersaline soda lakes.</title>
        <authorList>
            <person name="Sorokin D.Y."/>
            <person name="Kublanov I.V."/>
            <person name="Roman P."/>
            <person name="Sinninghe Damste J.S."/>
            <person name="Golyshin P.N."/>
            <person name="Rojo D."/>
            <person name="Ciordia S."/>
            <person name="Mena M.D.C."/>
            <person name="Ferrer M."/>
            <person name="Messina E."/>
            <person name="Smedile F."/>
            <person name="La Spada G."/>
            <person name="La Cono V."/>
            <person name="Yakimov M.M."/>
        </authorList>
    </citation>
    <scope>NUCLEOTIDE SEQUENCE [LARGE SCALE GENOMIC DNA]</scope>
    <source>
        <strain evidence="3">AArc-Mg</strain>
    </source>
</reference>
<reference evidence="4" key="1">
    <citation type="submission" date="2017-10" db="EMBL/GenBank/DDBJ databases">
        <title>Phenotypic and genomic properties of facultatively anaerobic sulfur-reducing natronoarchaea from hypersaline soda lakes.</title>
        <authorList>
            <person name="Sorokin D.Y."/>
            <person name="Kublanov I.V."/>
            <person name="Roman P."/>
            <person name="Sinninghe Damste J.S."/>
            <person name="Golyshin P.N."/>
            <person name="Rojo D."/>
            <person name="Ciordia S."/>
            <person name="Mena Md.C."/>
            <person name="Ferrer M."/>
            <person name="Messina E."/>
            <person name="Smedile F."/>
            <person name="La Spada G."/>
            <person name="La Cono V."/>
            <person name="Yakimov M.M."/>
        </authorList>
    </citation>
    <scope>NUCLEOTIDE SEQUENCE [LARGE SCALE GENOMIC DNA]</scope>
    <source>
        <strain evidence="4">AArc1</strain>
    </source>
</reference>
<accession>A0A346PCB8</accession>
<protein>
    <submittedName>
        <fullName evidence="1">Uncharacterized protein</fullName>
    </submittedName>
</protein>
<organism evidence="1 4">
    <name type="scientific">Natrarchaeobaculum sulfurireducens</name>
    <dbReference type="NCBI Taxonomy" id="2044521"/>
    <lineage>
        <taxon>Archaea</taxon>
        <taxon>Methanobacteriati</taxon>
        <taxon>Methanobacteriota</taxon>
        <taxon>Stenosarchaea group</taxon>
        <taxon>Halobacteria</taxon>
        <taxon>Halobacteriales</taxon>
        <taxon>Natrialbaceae</taxon>
        <taxon>Natrarchaeobaculum</taxon>
    </lineage>
</organism>
<dbReference type="EMBL" id="CP024047">
    <property type="protein sequence ID" value="AXR77163.1"/>
    <property type="molecule type" value="Genomic_DNA"/>
</dbReference>
<dbReference type="KEGG" id="nan:AArc1_0821"/>
<dbReference type="EMBL" id="CP027033">
    <property type="protein sequence ID" value="AXR82870.1"/>
    <property type="molecule type" value="Genomic_DNA"/>
</dbReference>
<evidence type="ECO:0000313" key="2">
    <source>
        <dbReference type="EMBL" id="AXR82870.1"/>
    </source>
</evidence>
<gene>
    <name evidence="1" type="ORF">AArc1_0821</name>
    <name evidence="2" type="ORF">AArcMg_2881</name>
</gene>
<evidence type="ECO:0000313" key="4">
    <source>
        <dbReference type="Proteomes" id="UP000258707"/>
    </source>
</evidence>
<dbReference type="KEGG" id="nag:AArcMg_2881"/>
<evidence type="ECO:0000313" key="1">
    <source>
        <dbReference type="EMBL" id="AXR77163.1"/>
    </source>
</evidence>
<dbReference type="AlphaFoldDB" id="A0A346PCB8"/>
<dbReference type="Proteomes" id="UP000258707">
    <property type="component" value="Chromosome"/>
</dbReference>
<accession>A0A346PTM5</accession>
<evidence type="ECO:0000313" key="3">
    <source>
        <dbReference type="Proteomes" id="UP000258613"/>
    </source>
</evidence>